<dbReference type="Pfam" id="PF00999">
    <property type="entry name" value="Na_H_Exchanger"/>
    <property type="match status" value="1"/>
</dbReference>
<feature type="transmembrane region" description="Helical" evidence="9">
    <location>
        <begin position="178"/>
        <end position="200"/>
    </location>
</feature>
<keyword evidence="3 9" id="KW-0812">Transmembrane</keyword>
<feature type="transmembrane region" description="Helical" evidence="9">
    <location>
        <begin position="38"/>
        <end position="59"/>
    </location>
</feature>
<dbReference type="GO" id="GO:0051453">
    <property type="term" value="P:regulation of intracellular pH"/>
    <property type="evidence" value="ECO:0000318"/>
    <property type="project" value="GO_Central"/>
</dbReference>
<feature type="transmembrane region" description="Helical" evidence="9">
    <location>
        <begin position="96"/>
        <end position="116"/>
    </location>
</feature>
<feature type="transmembrane region" description="Helical" evidence="9">
    <location>
        <begin position="384"/>
        <end position="403"/>
    </location>
</feature>
<sequence length="724" mass="83905">MANDNITSFILKLKQLFQLEIRLFKGKKKENWNREIDLNIYISISLYMIIGFFYIQVISKPTNSDFIQGDGYLRIWNAICLIINVSVQWPLFDHKIITKLIILIIIVTSCNITQSMSELESFGVVSITVIVVLFVYSISGAFFEHKHIHIIHETGLGILLGILSGFIFYLLFEDTLRSLYTFNGTFFFYILLPIIIFCGGYNLNKRRFAQNFFYIVLFGLLGTIFTFIFILIFTWIVNENDLITESFDKNVIKLSFENIMIFAATICASDSVAALTMIKPEKYPKLFSVVFGEGMVNDAVSIILFISVELISNEHVETWKMPLELIWLFIKEFFGSMIIGILFGLFTSFLFKRLRFLTESVILEIIILLYVGYASFAICELLELSGVISVLVCGIALAHYNFYNLCNLGQISSKITLNSLSLFCESFIYVYLGLALWAIKGDEKNGIDTMKTSWVFILLEIAICFVSRGLSLFLLTMISQIFTGRQNFKLTFWELNIVWFAGLIRGSVAYALIQKLHYEGDEEQTQVELMQTTILIIVIITTIILGALMPFYISRNLQIQEHRNKKKKVQHCESIRVTFLGEIQGGIGENEEKYTKKKSKFYRWLAHIEEKYMKQWFIYNYSERKQEIKEQKQLQKKANDGNLPRRQTVQFQRQDSQGYNTRVSKVIHRSTINSKYTGVQQIILSIDVPNEVQQYSNNEELKTQMQDQNDIREVDENLEQSNIK</sequence>
<dbReference type="GO" id="GO:0015386">
    <property type="term" value="F:potassium:proton antiporter activity"/>
    <property type="evidence" value="ECO:0000318"/>
    <property type="project" value="GO_Central"/>
</dbReference>
<feature type="transmembrane region" description="Helical" evidence="9">
    <location>
        <begin position="256"/>
        <end position="275"/>
    </location>
</feature>
<dbReference type="PRINTS" id="PR01084">
    <property type="entry name" value="NAHEXCHNGR"/>
</dbReference>
<feature type="transmembrane region" description="Helical" evidence="9">
    <location>
        <begin position="326"/>
        <end position="349"/>
    </location>
</feature>
<evidence type="ECO:0000256" key="6">
    <source>
        <dbReference type="ARBA" id="ARBA00023065"/>
    </source>
</evidence>
<keyword evidence="5" id="KW-0915">Sodium</keyword>
<evidence type="ECO:0000256" key="3">
    <source>
        <dbReference type="ARBA" id="ARBA00022692"/>
    </source>
</evidence>
<name>A0D6B3_PARTE</name>
<dbReference type="GeneID" id="5031760"/>
<dbReference type="AlphaFoldDB" id="A0D6B3"/>
<keyword evidence="4 9" id="KW-1133">Transmembrane helix</keyword>
<gene>
    <name evidence="11" type="ORF">GSPATT00001621001</name>
</gene>
<evidence type="ECO:0000259" key="10">
    <source>
        <dbReference type="Pfam" id="PF00999"/>
    </source>
</evidence>
<accession>A0D6B3</accession>
<protein>
    <recommendedName>
        <fullName evidence="10">Cation/H+ exchanger transmembrane domain-containing protein</fullName>
    </recommendedName>
</protein>
<feature type="transmembrane region" description="Helical" evidence="9">
    <location>
        <begin position="490"/>
        <end position="513"/>
    </location>
</feature>
<evidence type="ECO:0000313" key="12">
    <source>
        <dbReference type="Proteomes" id="UP000000600"/>
    </source>
</evidence>
<dbReference type="EMBL" id="CT868318">
    <property type="protein sequence ID" value="CAK78580.1"/>
    <property type="molecule type" value="Genomic_DNA"/>
</dbReference>
<dbReference type="eggNOG" id="KOG1965">
    <property type="taxonomic scope" value="Eukaryota"/>
</dbReference>
<keyword evidence="2" id="KW-0813">Transport</keyword>
<feature type="transmembrane region" description="Helical" evidence="9">
    <location>
        <begin position="415"/>
        <end position="439"/>
    </location>
</feature>
<dbReference type="GO" id="GO:0071805">
    <property type="term" value="P:potassium ion transmembrane transport"/>
    <property type="evidence" value="ECO:0000318"/>
    <property type="project" value="GO_Central"/>
</dbReference>
<feature type="transmembrane region" description="Helical" evidence="9">
    <location>
        <begin position="71"/>
        <end position="89"/>
    </location>
</feature>
<feature type="transmembrane region" description="Helical" evidence="9">
    <location>
        <begin position="454"/>
        <end position="478"/>
    </location>
</feature>
<dbReference type="InParanoid" id="A0D6B3"/>
<evidence type="ECO:0000256" key="9">
    <source>
        <dbReference type="SAM" id="Phobius"/>
    </source>
</evidence>
<feature type="transmembrane region" description="Helical" evidence="9">
    <location>
        <begin position="212"/>
        <end position="236"/>
    </location>
</feature>
<feature type="transmembrane region" description="Helical" evidence="9">
    <location>
        <begin position="287"/>
        <end position="306"/>
    </location>
</feature>
<dbReference type="PANTHER" id="PTHR10110">
    <property type="entry name" value="SODIUM/HYDROGEN EXCHANGER"/>
    <property type="match status" value="1"/>
</dbReference>
<evidence type="ECO:0000256" key="8">
    <source>
        <dbReference type="ARBA" id="ARBA00023201"/>
    </source>
</evidence>
<keyword evidence="6" id="KW-0406">Ion transport</keyword>
<dbReference type="Proteomes" id="UP000000600">
    <property type="component" value="Unassembled WGS sequence"/>
</dbReference>
<dbReference type="InterPro" id="IPR018422">
    <property type="entry name" value="Cation/H_exchanger_CPA1"/>
</dbReference>
<dbReference type="OMA" id="WKHSRIL"/>
<dbReference type="InterPro" id="IPR004709">
    <property type="entry name" value="NaH_exchanger"/>
</dbReference>
<dbReference type="GO" id="GO:0005886">
    <property type="term" value="C:plasma membrane"/>
    <property type="evidence" value="ECO:0000318"/>
    <property type="project" value="GO_Central"/>
</dbReference>
<dbReference type="InterPro" id="IPR006153">
    <property type="entry name" value="Cation/H_exchanger_TM"/>
</dbReference>
<dbReference type="RefSeq" id="XP_001445977.1">
    <property type="nucleotide sequence ID" value="XM_001445940.1"/>
</dbReference>
<dbReference type="GO" id="GO:0098719">
    <property type="term" value="P:sodium ion import across plasma membrane"/>
    <property type="evidence" value="ECO:0000318"/>
    <property type="project" value="GO_Central"/>
</dbReference>
<dbReference type="GO" id="GO:0015385">
    <property type="term" value="F:sodium:proton antiporter activity"/>
    <property type="evidence" value="ECO:0000318"/>
    <property type="project" value="GO_Central"/>
</dbReference>
<evidence type="ECO:0000256" key="4">
    <source>
        <dbReference type="ARBA" id="ARBA00022989"/>
    </source>
</evidence>
<keyword evidence="8" id="KW-0739">Sodium transport</keyword>
<dbReference type="KEGG" id="ptm:GSPATT00001621001"/>
<dbReference type="HOGENOM" id="CLU_023215_0_0_1"/>
<reference evidence="11 12" key="1">
    <citation type="journal article" date="2006" name="Nature">
        <title>Global trends of whole-genome duplications revealed by the ciliate Paramecium tetraurelia.</title>
        <authorList>
            <consortium name="Genoscope"/>
            <person name="Aury J.-M."/>
            <person name="Jaillon O."/>
            <person name="Duret L."/>
            <person name="Noel B."/>
            <person name="Jubin C."/>
            <person name="Porcel B.M."/>
            <person name="Segurens B."/>
            <person name="Daubin V."/>
            <person name="Anthouard V."/>
            <person name="Aiach N."/>
            <person name="Arnaiz O."/>
            <person name="Billaut A."/>
            <person name="Beisson J."/>
            <person name="Blanc I."/>
            <person name="Bouhouche K."/>
            <person name="Camara F."/>
            <person name="Duharcourt S."/>
            <person name="Guigo R."/>
            <person name="Gogendeau D."/>
            <person name="Katinka M."/>
            <person name="Keller A.-M."/>
            <person name="Kissmehl R."/>
            <person name="Klotz C."/>
            <person name="Koll F."/>
            <person name="Le Moue A."/>
            <person name="Lepere C."/>
            <person name="Malinsky S."/>
            <person name="Nowacki M."/>
            <person name="Nowak J.K."/>
            <person name="Plattner H."/>
            <person name="Poulain J."/>
            <person name="Ruiz F."/>
            <person name="Serrano V."/>
            <person name="Zagulski M."/>
            <person name="Dessen P."/>
            <person name="Betermier M."/>
            <person name="Weissenbach J."/>
            <person name="Scarpelli C."/>
            <person name="Schachter V."/>
            <person name="Sperling L."/>
            <person name="Meyer E."/>
            <person name="Cohen J."/>
            <person name="Wincker P."/>
        </authorList>
    </citation>
    <scope>NUCLEOTIDE SEQUENCE [LARGE SCALE GENOMIC DNA]</scope>
    <source>
        <strain evidence="11 12">Stock d4-2</strain>
    </source>
</reference>
<evidence type="ECO:0000256" key="5">
    <source>
        <dbReference type="ARBA" id="ARBA00023053"/>
    </source>
</evidence>
<evidence type="ECO:0000256" key="7">
    <source>
        <dbReference type="ARBA" id="ARBA00023136"/>
    </source>
</evidence>
<proteinExistence type="predicted"/>
<dbReference type="PANTHER" id="PTHR10110:SF187">
    <property type="entry name" value="SODIUM_HYDROGEN EXCHANGER"/>
    <property type="match status" value="1"/>
</dbReference>
<organism evidence="11 12">
    <name type="scientific">Paramecium tetraurelia</name>
    <dbReference type="NCBI Taxonomy" id="5888"/>
    <lineage>
        <taxon>Eukaryota</taxon>
        <taxon>Sar</taxon>
        <taxon>Alveolata</taxon>
        <taxon>Ciliophora</taxon>
        <taxon>Intramacronucleata</taxon>
        <taxon>Oligohymenophorea</taxon>
        <taxon>Peniculida</taxon>
        <taxon>Parameciidae</taxon>
        <taxon>Paramecium</taxon>
    </lineage>
</organism>
<feature type="transmembrane region" description="Helical" evidence="9">
    <location>
        <begin position="155"/>
        <end position="172"/>
    </location>
</feature>
<comment type="subcellular location">
    <subcellularLocation>
        <location evidence="1">Membrane</location>
        <topology evidence="1">Multi-pass membrane protein</topology>
    </subcellularLocation>
</comment>
<keyword evidence="7 9" id="KW-0472">Membrane</keyword>
<dbReference type="STRING" id="5888.A0D6B3"/>
<evidence type="ECO:0000313" key="11">
    <source>
        <dbReference type="EMBL" id="CAK78580.1"/>
    </source>
</evidence>
<dbReference type="Gene3D" id="6.10.140.1330">
    <property type="match status" value="1"/>
</dbReference>
<dbReference type="OrthoDB" id="196264at2759"/>
<feature type="transmembrane region" description="Helical" evidence="9">
    <location>
        <begin position="122"/>
        <end position="143"/>
    </location>
</feature>
<keyword evidence="12" id="KW-1185">Reference proteome</keyword>
<feature type="domain" description="Cation/H+ exchanger transmembrane" evidence="10">
    <location>
        <begin position="137"/>
        <end position="548"/>
    </location>
</feature>
<evidence type="ECO:0000256" key="1">
    <source>
        <dbReference type="ARBA" id="ARBA00004141"/>
    </source>
</evidence>
<feature type="transmembrane region" description="Helical" evidence="9">
    <location>
        <begin position="361"/>
        <end position="378"/>
    </location>
</feature>
<evidence type="ECO:0000256" key="2">
    <source>
        <dbReference type="ARBA" id="ARBA00022448"/>
    </source>
</evidence>
<feature type="transmembrane region" description="Helical" evidence="9">
    <location>
        <begin position="533"/>
        <end position="553"/>
    </location>
</feature>